<comment type="caution">
    <text evidence="1">The sequence shown here is derived from an EMBL/GenBank/DDBJ whole genome shotgun (WGS) entry which is preliminary data.</text>
</comment>
<gene>
    <name evidence="1" type="ORF">NPIL_680121</name>
</gene>
<evidence type="ECO:0000313" key="1">
    <source>
        <dbReference type="EMBL" id="GFT28398.1"/>
    </source>
</evidence>
<organism evidence="1 2">
    <name type="scientific">Nephila pilipes</name>
    <name type="common">Giant wood spider</name>
    <name type="synonym">Nephila maculata</name>
    <dbReference type="NCBI Taxonomy" id="299642"/>
    <lineage>
        <taxon>Eukaryota</taxon>
        <taxon>Metazoa</taxon>
        <taxon>Ecdysozoa</taxon>
        <taxon>Arthropoda</taxon>
        <taxon>Chelicerata</taxon>
        <taxon>Arachnida</taxon>
        <taxon>Araneae</taxon>
        <taxon>Araneomorphae</taxon>
        <taxon>Entelegynae</taxon>
        <taxon>Araneoidea</taxon>
        <taxon>Nephilidae</taxon>
        <taxon>Nephila</taxon>
    </lineage>
</organism>
<accession>A0A8X6NRR4</accession>
<name>A0A8X6NRR4_NEPPI</name>
<dbReference type="Proteomes" id="UP000887013">
    <property type="component" value="Unassembled WGS sequence"/>
</dbReference>
<sequence>MVSYPSLLQMSRCIFAVMWREEEDLGIYTINLSRSTSEWEVSLTLLFFVWTSRAEHAYELLSDRINMADVLAPSLNGGAPSEQTLNAN</sequence>
<proteinExistence type="predicted"/>
<reference evidence="1" key="1">
    <citation type="submission" date="2020-08" db="EMBL/GenBank/DDBJ databases">
        <title>Multicomponent nature underlies the extraordinary mechanical properties of spider dragline silk.</title>
        <authorList>
            <person name="Kono N."/>
            <person name="Nakamura H."/>
            <person name="Mori M."/>
            <person name="Yoshida Y."/>
            <person name="Ohtoshi R."/>
            <person name="Malay A.D."/>
            <person name="Moran D.A.P."/>
            <person name="Tomita M."/>
            <person name="Numata K."/>
            <person name="Arakawa K."/>
        </authorList>
    </citation>
    <scope>NUCLEOTIDE SEQUENCE</scope>
</reference>
<protein>
    <submittedName>
        <fullName evidence="1">Uncharacterized protein</fullName>
    </submittedName>
</protein>
<keyword evidence="2" id="KW-1185">Reference proteome</keyword>
<dbReference type="AlphaFoldDB" id="A0A8X6NRR4"/>
<evidence type="ECO:0000313" key="2">
    <source>
        <dbReference type="Proteomes" id="UP000887013"/>
    </source>
</evidence>
<dbReference type="EMBL" id="BMAW01060850">
    <property type="protein sequence ID" value="GFT28398.1"/>
    <property type="molecule type" value="Genomic_DNA"/>
</dbReference>